<evidence type="ECO:0000259" key="1">
    <source>
        <dbReference type="Pfam" id="PF23343"/>
    </source>
</evidence>
<proteinExistence type="predicted"/>
<reference evidence="2" key="1">
    <citation type="submission" date="2022-02" db="EMBL/GenBank/DDBJ databases">
        <title>Towards deciphering the DNA virus diversity associated with rodent species in the families Cricetidae and Heteromyidae.</title>
        <authorList>
            <person name="Lund M."/>
            <person name="Larsen B.B."/>
            <person name="Gryseels S."/>
            <person name="Kraberger S."/>
            <person name="Rowsey D.M."/>
            <person name="Steger L."/>
            <person name="Yule K.M."/>
            <person name="Upham N.S."/>
            <person name="Worobey M."/>
            <person name="Van Doorslaer K."/>
            <person name="Varsani A."/>
        </authorList>
    </citation>
    <scope>NUCLEOTIDE SEQUENCE</scope>
    <source>
        <strain evidence="2">NeonRodF8_47</strain>
    </source>
</reference>
<protein>
    <submittedName>
        <fullName evidence="2">Replication initiator protein</fullName>
    </submittedName>
</protein>
<accession>A0A976R795</accession>
<organism evidence="2">
    <name type="scientific">Peromfec virus RodF8_47</name>
    <dbReference type="NCBI Taxonomy" id="2929378"/>
    <lineage>
        <taxon>Viruses</taxon>
        <taxon>Monodnaviria</taxon>
        <taxon>Sangervirae</taxon>
        <taxon>Phixviricota</taxon>
        <taxon>Malgrandaviricetes</taxon>
        <taxon>Petitvirales</taxon>
        <taxon>Microviridae</taxon>
    </lineage>
</organism>
<evidence type="ECO:0000313" key="2">
    <source>
        <dbReference type="EMBL" id="UPW41594.1"/>
    </source>
</evidence>
<sequence>MQCLKPISIENPDYDSQNECFDKRIFVPCGKCAACIVNSANEWRVRLQEEFYNSDSAYFITLTYSDEFIPLQTVSNSLGDSRIAAVVSKRDIQLFLKRLRKHFEPAKIRYFLVSEYGPNTLRPHYHAIVFNLPFGYGDTEITCAQINKVIRQIWNRGNVLVDPVTYGRISYVTKYMSCVTDLPEDLPRPFRLMSRRPGIGSSYFSRSRIIDWHHDNLTNYYFYKGSKLRLPRFYRDKIYSDDERKQIKLLTLNFAENEQRKEESLSRSFGFDSWLSYRESQRTTFERKFQLKMKKNRKDL</sequence>
<dbReference type="InterPro" id="IPR056906">
    <property type="entry name" value="ORF2/G2P_dom"/>
</dbReference>
<dbReference type="EMBL" id="OM869633">
    <property type="protein sequence ID" value="UPW41594.1"/>
    <property type="molecule type" value="Genomic_DNA"/>
</dbReference>
<name>A0A976R795_9VIRU</name>
<dbReference type="Pfam" id="PF23343">
    <property type="entry name" value="REP_ORF2-G2P"/>
    <property type="match status" value="1"/>
</dbReference>
<feature type="domain" description="Replication-associated protein ORF2/G2P" evidence="1">
    <location>
        <begin position="58"/>
        <end position="177"/>
    </location>
</feature>